<dbReference type="Pfam" id="PF10141">
    <property type="entry name" value="ssDNA-exonuc_C"/>
    <property type="match status" value="1"/>
</dbReference>
<dbReference type="InterPro" id="IPR001667">
    <property type="entry name" value="DDH_dom"/>
</dbReference>
<reference evidence="10 11" key="1">
    <citation type="submission" date="2023-07" db="EMBL/GenBank/DDBJ databases">
        <title>Genomic Encyclopedia of Type Strains, Phase IV (KMG-IV): sequencing the most valuable type-strain genomes for metagenomic binning, comparative biology and taxonomic classification.</title>
        <authorList>
            <person name="Goeker M."/>
        </authorList>
    </citation>
    <scope>NUCLEOTIDE SEQUENCE [LARGE SCALE GENOMIC DNA]</scope>
    <source>
        <strain evidence="10 11">DSM 23837</strain>
    </source>
</reference>
<evidence type="ECO:0000256" key="3">
    <source>
        <dbReference type="ARBA" id="ARBA00022722"/>
    </source>
</evidence>
<feature type="domain" description="DHHA1" evidence="7">
    <location>
        <begin position="345"/>
        <end position="439"/>
    </location>
</feature>
<name>A0ABT9WNC6_9BACI</name>
<dbReference type="Proteomes" id="UP001223586">
    <property type="component" value="Unassembled WGS sequence"/>
</dbReference>
<dbReference type="GO" id="GO:0004527">
    <property type="term" value="F:exonuclease activity"/>
    <property type="evidence" value="ECO:0007669"/>
    <property type="project" value="UniProtKB-KW"/>
</dbReference>
<dbReference type="InterPro" id="IPR038763">
    <property type="entry name" value="DHH_sf"/>
</dbReference>
<dbReference type="InterPro" id="IPR018779">
    <property type="entry name" value="RecJ_C"/>
</dbReference>
<dbReference type="Gene3D" id="3.10.310.30">
    <property type="match status" value="1"/>
</dbReference>
<accession>A0ABT9WNC6</accession>
<dbReference type="InterPro" id="IPR004610">
    <property type="entry name" value="RecJ"/>
</dbReference>
<proteinExistence type="inferred from homology"/>
<evidence type="ECO:0000313" key="10">
    <source>
        <dbReference type="EMBL" id="MDQ0174285.1"/>
    </source>
</evidence>
<dbReference type="InterPro" id="IPR041122">
    <property type="entry name" value="RecJ_OB"/>
</dbReference>
<dbReference type="NCBIfam" id="TIGR00644">
    <property type="entry name" value="recJ"/>
    <property type="match status" value="1"/>
</dbReference>
<evidence type="ECO:0000259" key="8">
    <source>
        <dbReference type="Pfam" id="PF10141"/>
    </source>
</evidence>
<evidence type="ECO:0000256" key="1">
    <source>
        <dbReference type="ARBA" id="ARBA00005915"/>
    </source>
</evidence>
<dbReference type="RefSeq" id="WP_307225631.1">
    <property type="nucleotide sequence ID" value="NZ_JAUSTT010000001.1"/>
</dbReference>
<keyword evidence="5 10" id="KW-0269">Exonuclease</keyword>
<dbReference type="Pfam" id="PF01368">
    <property type="entry name" value="DHH"/>
    <property type="match status" value="1"/>
</dbReference>
<feature type="domain" description="RecJ OB" evidence="9">
    <location>
        <begin position="454"/>
        <end position="560"/>
    </location>
</feature>
<evidence type="ECO:0000256" key="5">
    <source>
        <dbReference type="ARBA" id="ARBA00022839"/>
    </source>
</evidence>
<dbReference type="PANTHER" id="PTHR30255:SF2">
    <property type="entry name" value="SINGLE-STRANDED-DNA-SPECIFIC EXONUCLEASE RECJ"/>
    <property type="match status" value="1"/>
</dbReference>
<comment type="similarity">
    <text evidence="1">Belongs to the RecJ family.</text>
</comment>
<feature type="domain" description="Single-stranded-DNA-specific exonuclease RecJ C-terminal" evidence="8">
    <location>
        <begin position="567"/>
        <end position="770"/>
    </location>
</feature>
<comment type="caution">
    <text evidence="10">The sequence shown here is derived from an EMBL/GenBank/DDBJ whole genome shotgun (WGS) entry which is preliminary data.</text>
</comment>
<keyword evidence="3" id="KW-0540">Nuclease</keyword>
<dbReference type="EMBL" id="JAUSTT010000001">
    <property type="protein sequence ID" value="MDQ0174285.1"/>
    <property type="molecule type" value="Genomic_DNA"/>
</dbReference>
<evidence type="ECO:0000259" key="6">
    <source>
        <dbReference type="Pfam" id="PF01368"/>
    </source>
</evidence>
<evidence type="ECO:0000259" key="9">
    <source>
        <dbReference type="Pfam" id="PF17768"/>
    </source>
</evidence>
<evidence type="ECO:0000256" key="2">
    <source>
        <dbReference type="ARBA" id="ARBA00019841"/>
    </source>
</evidence>
<evidence type="ECO:0000259" key="7">
    <source>
        <dbReference type="Pfam" id="PF02272"/>
    </source>
</evidence>
<sequence length="788" mass="89608">MLKPKTRWNVQTAMPAKVELLINELQVPPLIAKLLVNRNIEEPSEARRFLFMEEQQVHDPFLFFDMDKAVKRIKQAIENEEEILIYGDYDADGVTSTTLMMKALQYLHANVHFYIPNRFSEGYGPNEAAFRKAAEQGFRLIITVDNGIAAVHEAAVAKELGIDLIITDHHEPGPVLPEAFAIIHPKHPAGQYPFKELAGVGVAYKLAHALLGKEPEQLTELVAIGTIADLVPLNGENRLLVKKGLKKLKTTDCHGMKALCEVIGINIEDINEDTIGFMIGPRLNAPGRLDHAAPAVDLLMAANVEATMTLAENLDLMNKERQKMVQAIADEAFHMVESLAMEEQHVIVLGKEGWNPGVIGIVASKLVERYYRPTIILSYNRDEETAKGSARSIKGFDMFANLSKCRSILPHFGGHTMAAGMTLSIKDVDALREQLNELAASQLQAEDYVPIAELDAKIDLEEIDLASIQQLELLAPFGMHNPKPIFFIEQLHLDQIRKIGSNRNHLKLMLKQHDHVLDAVGFGMGEYADHLSPIAKASVIGELAVNEWNNIKKPQIFLKDIAVSEWQLFDVRGNKQYEKWMSNIPDNKRIFIVFQQHTFEKLPLSTYENEVLYVTDENIAASFDPAETNLVLCDLPPSMNLLEKMLIGGAPSRIYAHFYHDEHHFFSTMPTREHFKWFYGFLAKRKSFNLKRYADELARFRGWSLETIHFMSEVFFELEFVTMKDGIISLRSVQGKRDLSESLLYQQKQSQFALENELLYSTCHELKHWFDKKTQWSVTHEEEVEVWI</sequence>
<dbReference type="InterPro" id="IPR051673">
    <property type="entry name" value="SSDNA_exonuclease_RecJ"/>
</dbReference>
<dbReference type="InterPro" id="IPR003156">
    <property type="entry name" value="DHHA1_dom"/>
</dbReference>
<dbReference type="Pfam" id="PF02272">
    <property type="entry name" value="DHHA1"/>
    <property type="match status" value="1"/>
</dbReference>
<dbReference type="Pfam" id="PF17768">
    <property type="entry name" value="RecJ_OB"/>
    <property type="match status" value="1"/>
</dbReference>
<feature type="domain" description="DDH" evidence="6">
    <location>
        <begin position="83"/>
        <end position="226"/>
    </location>
</feature>
<dbReference type="Gene3D" id="3.90.1640.30">
    <property type="match status" value="1"/>
</dbReference>
<organism evidence="10 11">
    <name type="scientific">Bacillus chungangensis</name>
    <dbReference type="NCBI Taxonomy" id="587633"/>
    <lineage>
        <taxon>Bacteria</taxon>
        <taxon>Bacillati</taxon>
        <taxon>Bacillota</taxon>
        <taxon>Bacilli</taxon>
        <taxon>Bacillales</taxon>
        <taxon>Bacillaceae</taxon>
        <taxon>Bacillus</taxon>
    </lineage>
</organism>
<keyword evidence="4 10" id="KW-0378">Hydrolase</keyword>
<keyword evidence="11" id="KW-1185">Reference proteome</keyword>
<evidence type="ECO:0000256" key="4">
    <source>
        <dbReference type="ARBA" id="ARBA00022801"/>
    </source>
</evidence>
<gene>
    <name evidence="10" type="ORF">J2S08_000116</name>
</gene>
<protein>
    <recommendedName>
        <fullName evidence="2">Single-stranded-DNA-specific exonuclease RecJ</fullName>
    </recommendedName>
</protein>
<evidence type="ECO:0000313" key="11">
    <source>
        <dbReference type="Proteomes" id="UP001223586"/>
    </source>
</evidence>
<dbReference type="PANTHER" id="PTHR30255">
    <property type="entry name" value="SINGLE-STRANDED-DNA-SPECIFIC EXONUCLEASE RECJ"/>
    <property type="match status" value="1"/>
</dbReference>
<dbReference type="SUPFAM" id="SSF64182">
    <property type="entry name" value="DHH phosphoesterases"/>
    <property type="match status" value="1"/>
</dbReference>